<feature type="region of interest" description="Disordered" evidence="1">
    <location>
        <begin position="30"/>
        <end position="49"/>
    </location>
</feature>
<proteinExistence type="predicted"/>
<evidence type="ECO:0000256" key="1">
    <source>
        <dbReference type="SAM" id="MobiDB-lite"/>
    </source>
</evidence>
<keyword evidence="3" id="KW-1185">Reference proteome</keyword>
<evidence type="ECO:0000313" key="2">
    <source>
        <dbReference type="EMBL" id="MUG69330.1"/>
    </source>
</evidence>
<protein>
    <submittedName>
        <fullName evidence="2">Uncharacterized protein</fullName>
    </submittedName>
</protein>
<evidence type="ECO:0000313" key="3">
    <source>
        <dbReference type="Proteomes" id="UP000450917"/>
    </source>
</evidence>
<dbReference type="RefSeq" id="WP_155613827.1">
    <property type="nucleotide sequence ID" value="NZ_JBDLZV010000001.1"/>
</dbReference>
<comment type="caution">
    <text evidence="2">The sequence shown here is derived from an EMBL/GenBank/DDBJ whole genome shotgun (WGS) entry which is preliminary data.</text>
</comment>
<sequence>MITCEKCAKKTGEGPVGESWICEDCKVEPPVREGDNRPAGEDLAAGEPL</sequence>
<feature type="compositionally biased region" description="Basic and acidic residues" evidence="1">
    <location>
        <begin position="30"/>
        <end position="40"/>
    </location>
</feature>
<reference evidence="2 3" key="1">
    <citation type="submission" date="2019-11" db="EMBL/GenBank/DDBJ databases">
        <title>Draft genome sequences of five Paenibacillus species of dairy origin.</title>
        <authorList>
            <person name="Olajide A.M."/>
            <person name="Chen S."/>
            <person name="Lapointe G."/>
        </authorList>
    </citation>
    <scope>NUCLEOTIDE SEQUENCE [LARGE SCALE GENOMIC DNA]</scope>
    <source>
        <strain evidence="2 3">2CS3</strain>
    </source>
</reference>
<dbReference type="AlphaFoldDB" id="A0A7X2Z6N3"/>
<dbReference type="Proteomes" id="UP000450917">
    <property type="component" value="Unassembled WGS sequence"/>
</dbReference>
<name>A0A7X2Z6N3_9BACL</name>
<organism evidence="2 3">
    <name type="scientific">Paenibacillus validus</name>
    <dbReference type="NCBI Taxonomy" id="44253"/>
    <lineage>
        <taxon>Bacteria</taxon>
        <taxon>Bacillati</taxon>
        <taxon>Bacillota</taxon>
        <taxon>Bacilli</taxon>
        <taxon>Bacillales</taxon>
        <taxon>Paenibacillaceae</taxon>
        <taxon>Paenibacillus</taxon>
    </lineage>
</organism>
<accession>A0A7X2Z6N3</accession>
<dbReference type="EMBL" id="WNZX01000001">
    <property type="protein sequence ID" value="MUG69330.1"/>
    <property type="molecule type" value="Genomic_DNA"/>
</dbReference>
<gene>
    <name evidence="2" type="ORF">GNP93_01440</name>
</gene>